<evidence type="ECO:0000313" key="3">
    <source>
        <dbReference type="Proteomes" id="UP000621454"/>
    </source>
</evidence>
<comment type="caution">
    <text evidence="2">The sequence shown here is derived from an EMBL/GenBank/DDBJ whole genome shotgun (WGS) entry which is preliminary data.</text>
</comment>
<dbReference type="Proteomes" id="UP000621454">
    <property type="component" value="Unassembled WGS sequence"/>
</dbReference>
<accession>A0A916T2W7</accession>
<feature type="transmembrane region" description="Helical" evidence="1">
    <location>
        <begin position="12"/>
        <end position="33"/>
    </location>
</feature>
<proteinExistence type="predicted"/>
<evidence type="ECO:0000256" key="1">
    <source>
        <dbReference type="SAM" id="Phobius"/>
    </source>
</evidence>
<dbReference type="RefSeq" id="WP_188585782.1">
    <property type="nucleotide sequence ID" value="NZ_BMGC01000006.1"/>
</dbReference>
<keyword evidence="1" id="KW-1133">Transmembrane helix</keyword>
<gene>
    <name evidence="2" type="ORF">GCM10011489_13190</name>
</gene>
<dbReference type="AlphaFoldDB" id="A0A916T2W7"/>
<name>A0A916T2W7_9ACTN</name>
<sequence length="59" mass="6175">MSPLTGAIATFIAAWVARDVCDIIVAAVTALIVTARRSATRPRTTATTDCLALLNNNDS</sequence>
<dbReference type="EMBL" id="BMGC01000006">
    <property type="protein sequence ID" value="GGB26394.1"/>
    <property type="molecule type" value="Genomic_DNA"/>
</dbReference>
<reference evidence="2" key="2">
    <citation type="submission" date="2020-09" db="EMBL/GenBank/DDBJ databases">
        <authorList>
            <person name="Sun Q."/>
            <person name="Zhou Y."/>
        </authorList>
    </citation>
    <scope>NUCLEOTIDE SEQUENCE</scope>
    <source>
        <strain evidence="2">CGMCC 1.12827</strain>
    </source>
</reference>
<keyword evidence="1" id="KW-0812">Transmembrane</keyword>
<reference evidence="2" key="1">
    <citation type="journal article" date="2014" name="Int. J. Syst. Evol. Microbiol.">
        <title>Complete genome sequence of Corynebacterium casei LMG S-19264T (=DSM 44701T), isolated from a smear-ripened cheese.</title>
        <authorList>
            <consortium name="US DOE Joint Genome Institute (JGI-PGF)"/>
            <person name="Walter F."/>
            <person name="Albersmeier A."/>
            <person name="Kalinowski J."/>
            <person name="Ruckert C."/>
        </authorList>
    </citation>
    <scope>NUCLEOTIDE SEQUENCE</scope>
    <source>
        <strain evidence="2">CGMCC 1.12827</strain>
    </source>
</reference>
<keyword evidence="1" id="KW-0472">Membrane</keyword>
<protein>
    <submittedName>
        <fullName evidence="2">Uncharacterized protein</fullName>
    </submittedName>
</protein>
<keyword evidence="3" id="KW-1185">Reference proteome</keyword>
<organism evidence="2 3">
    <name type="scientific">Gordonia jinhuaensis</name>
    <dbReference type="NCBI Taxonomy" id="1517702"/>
    <lineage>
        <taxon>Bacteria</taxon>
        <taxon>Bacillati</taxon>
        <taxon>Actinomycetota</taxon>
        <taxon>Actinomycetes</taxon>
        <taxon>Mycobacteriales</taxon>
        <taxon>Gordoniaceae</taxon>
        <taxon>Gordonia</taxon>
    </lineage>
</organism>
<evidence type="ECO:0000313" key="2">
    <source>
        <dbReference type="EMBL" id="GGB26394.1"/>
    </source>
</evidence>